<dbReference type="STRING" id="75379.Tint_1921"/>
<dbReference type="KEGG" id="tin:Tint_1921"/>
<proteinExistence type="predicted"/>
<reference evidence="1" key="1">
    <citation type="submission" date="2010-04" db="EMBL/GenBank/DDBJ databases">
        <title>Complete sequence of Thiomonas intermedia K12.</title>
        <authorList>
            <consortium name="US DOE Joint Genome Institute"/>
            <person name="Lucas S."/>
            <person name="Copeland A."/>
            <person name="Lapidus A."/>
            <person name="Cheng J.-F."/>
            <person name="Bruce D."/>
            <person name="Goodwin L."/>
            <person name="Pitluck S."/>
            <person name="Davenport K."/>
            <person name="Detter J.C."/>
            <person name="Han C."/>
            <person name="Tapia R."/>
            <person name="Land M."/>
            <person name="Hauser L."/>
            <person name="Kyrpides N."/>
            <person name="Ovchinnikova G."/>
            <person name="Kerfeld C.A."/>
            <person name="Cannon G.C."/>
            <person name="Heinhorst S."/>
            <person name="Woyke T."/>
        </authorList>
    </citation>
    <scope>NUCLEOTIDE SEQUENCE [LARGE SCALE GENOMIC DNA]</scope>
    <source>
        <strain evidence="1">K12</strain>
    </source>
</reference>
<protein>
    <submittedName>
        <fullName evidence="1">Uncharacterized protein</fullName>
    </submittedName>
</protein>
<dbReference type="EMBL" id="CP002021">
    <property type="protein sequence ID" value="ADG31285.1"/>
    <property type="molecule type" value="Genomic_DNA"/>
</dbReference>
<dbReference type="AlphaFoldDB" id="D5X2D9"/>
<dbReference type="BioCyc" id="TINT75379:TINT_RS09620-MONOMER"/>
<organism evidence="1">
    <name type="scientific">Thiomonas intermedia (strain K12)</name>
    <name type="common">Thiobacillus intermedius</name>
    <dbReference type="NCBI Taxonomy" id="75379"/>
    <lineage>
        <taxon>Bacteria</taxon>
        <taxon>Pseudomonadati</taxon>
        <taxon>Pseudomonadota</taxon>
        <taxon>Betaproteobacteria</taxon>
        <taxon>Burkholderiales</taxon>
        <taxon>Thiomonas</taxon>
    </lineage>
</organism>
<dbReference type="HOGENOM" id="CLU_2541521_0_0_4"/>
<evidence type="ECO:0000313" key="1">
    <source>
        <dbReference type="EMBL" id="ADG31285.1"/>
    </source>
</evidence>
<gene>
    <name evidence="1" type="ordered locus">Tint_1921</name>
</gene>
<name>D5X2D9_THIK1</name>
<accession>D5X2D9</accession>
<sequence>MAVAVVTCTAAAASPIAEKPASIEAAVSSAVLSAKHALSWPFDTMRDQYANAVRAGLVERSLIASAQFERKVAVLEQSLLGLCARHV</sequence>